<comment type="similarity">
    <text evidence="5 6">Belongs to the class I-like SAM-binding methyltransferase superfamily. C5-methyltransferase family.</text>
</comment>
<evidence type="ECO:0000256" key="6">
    <source>
        <dbReference type="RuleBase" id="RU000416"/>
    </source>
</evidence>
<dbReference type="EMBL" id="BAABRU010000014">
    <property type="protein sequence ID" value="GAA5529951.1"/>
    <property type="molecule type" value="Genomic_DNA"/>
</dbReference>
<dbReference type="PANTHER" id="PTHR10629">
    <property type="entry name" value="CYTOSINE-SPECIFIC METHYLTRANSFERASE"/>
    <property type="match status" value="1"/>
</dbReference>
<proteinExistence type="inferred from homology"/>
<evidence type="ECO:0000313" key="9">
    <source>
        <dbReference type="Proteomes" id="UP001428290"/>
    </source>
</evidence>
<reference evidence="8 9" key="1">
    <citation type="submission" date="2024-02" db="EMBL/GenBank/DDBJ databases">
        <title>Herpetosiphon gulosus NBRC 112829.</title>
        <authorList>
            <person name="Ichikawa N."/>
            <person name="Katano-Makiyama Y."/>
            <person name="Hidaka K."/>
        </authorList>
    </citation>
    <scope>NUCLEOTIDE SEQUENCE [LARGE SCALE GENOMIC DNA]</scope>
    <source>
        <strain evidence="8 9">NBRC 112829</strain>
    </source>
</reference>
<dbReference type="InterPro" id="IPR001525">
    <property type="entry name" value="C5_MeTfrase"/>
</dbReference>
<dbReference type="Gene3D" id="3.90.120.10">
    <property type="entry name" value="DNA Methylase, subunit A, domain 2"/>
    <property type="match status" value="1"/>
</dbReference>
<evidence type="ECO:0000256" key="4">
    <source>
        <dbReference type="ARBA" id="ARBA00022747"/>
    </source>
</evidence>
<evidence type="ECO:0000256" key="5">
    <source>
        <dbReference type="PROSITE-ProRule" id="PRU01016"/>
    </source>
</evidence>
<evidence type="ECO:0000256" key="7">
    <source>
        <dbReference type="RuleBase" id="RU000417"/>
    </source>
</evidence>
<protein>
    <recommendedName>
        <fullName evidence="7">Cytosine-specific methyltransferase</fullName>
        <ecNumber evidence="7">2.1.1.37</ecNumber>
    </recommendedName>
</protein>
<evidence type="ECO:0000256" key="1">
    <source>
        <dbReference type="ARBA" id="ARBA00022603"/>
    </source>
</evidence>
<dbReference type="NCBIfam" id="TIGR00675">
    <property type="entry name" value="dcm"/>
    <property type="match status" value="1"/>
</dbReference>
<dbReference type="CDD" id="cd00315">
    <property type="entry name" value="Cyt_C5_DNA_methylase"/>
    <property type="match status" value="1"/>
</dbReference>
<keyword evidence="1 5" id="KW-0489">Methyltransferase</keyword>
<gene>
    <name evidence="8" type="primary">banIM_2</name>
    <name evidence="8" type="ORF">Hgul01_03765</name>
</gene>
<name>A0ABP9X3H4_9CHLR</name>
<dbReference type="PROSITE" id="PS51679">
    <property type="entry name" value="SAM_MT_C5"/>
    <property type="match status" value="1"/>
</dbReference>
<dbReference type="EC" id="2.1.1.37" evidence="7"/>
<dbReference type="Proteomes" id="UP001428290">
    <property type="component" value="Unassembled WGS sequence"/>
</dbReference>
<evidence type="ECO:0000256" key="3">
    <source>
        <dbReference type="ARBA" id="ARBA00022691"/>
    </source>
</evidence>
<keyword evidence="2 5" id="KW-0808">Transferase</keyword>
<keyword evidence="4" id="KW-0680">Restriction system</keyword>
<organism evidence="8 9">
    <name type="scientific">Herpetosiphon gulosus</name>
    <dbReference type="NCBI Taxonomy" id="1973496"/>
    <lineage>
        <taxon>Bacteria</taxon>
        <taxon>Bacillati</taxon>
        <taxon>Chloroflexota</taxon>
        <taxon>Chloroflexia</taxon>
        <taxon>Herpetosiphonales</taxon>
        <taxon>Herpetosiphonaceae</taxon>
        <taxon>Herpetosiphon</taxon>
    </lineage>
</organism>
<dbReference type="SUPFAM" id="SSF53335">
    <property type="entry name" value="S-adenosyl-L-methionine-dependent methyltransferases"/>
    <property type="match status" value="1"/>
</dbReference>
<dbReference type="PRINTS" id="PR00105">
    <property type="entry name" value="C5METTRFRASE"/>
</dbReference>
<dbReference type="InterPro" id="IPR018117">
    <property type="entry name" value="C5_DNA_meth_AS"/>
</dbReference>
<comment type="catalytic activity">
    <reaction evidence="7">
        <text>a 2'-deoxycytidine in DNA + S-adenosyl-L-methionine = a 5-methyl-2'-deoxycytidine in DNA + S-adenosyl-L-homocysteine + H(+)</text>
        <dbReference type="Rhea" id="RHEA:13681"/>
        <dbReference type="Rhea" id="RHEA-COMP:11369"/>
        <dbReference type="Rhea" id="RHEA-COMP:11370"/>
        <dbReference type="ChEBI" id="CHEBI:15378"/>
        <dbReference type="ChEBI" id="CHEBI:57856"/>
        <dbReference type="ChEBI" id="CHEBI:59789"/>
        <dbReference type="ChEBI" id="CHEBI:85452"/>
        <dbReference type="ChEBI" id="CHEBI:85454"/>
        <dbReference type="EC" id="2.1.1.37"/>
    </reaction>
</comment>
<evidence type="ECO:0000256" key="2">
    <source>
        <dbReference type="ARBA" id="ARBA00022679"/>
    </source>
</evidence>
<dbReference type="PROSITE" id="PS00094">
    <property type="entry name" value="C5_MTASE_1"/>
    <property type="match status" value="1"/>
</dbReference>
<dbReference type="RefSeq" id="WP_345723541.1">
    <property type="nucleotide sequence ID" value="NZ_BAABRU010000014.1"/>
</dbReference>
<dbReference type="GO" id="GO:0032259">
    <property type="term" value="P:methylation"/>
    <property type="evidence" value="ECO:0007669"/>
    <property type="project" value="UniProtKB-KW"/>
</dbReference>
<evidence type="ECO:0000313" key="8">
    <source>
        <dbReference type="EMBL" id="GAA5529951.1"/>
    </source>
</evidence>
<dbReference type="Pfam" id="PF00145">
    <property type="entry name" value="DNA_methylase"/>
    <property type="match status" value="1"/>
</dbReference>
<keyword evidence="9" id="KW-1185">Reference proteome</keyword>
<dbReference type="InterPro" id="IPR031303">
    <property type="entry name" value="C5_meth_CS"/>
</dbReference>
<accession>A0ABP9X3H4</accession>
<keyword evidence="3 5" id="KW-0949">S-adenosyl-L-methionine</keyword>
<dbReference type="GO" id="GO:0008168">
    <property type="term" value="F:methyltransferase activity"/>
    <property type="evidence" value="ECO:0007669"/>
    <property type="project" value="UniProtKB-KW"/>
</dbReference>
<dbReference type="PROSITE" id="PS00095">
    <property type="entry name" value="C5_MTASE_2"/>
    <property type="match status" value="1"/>
</dbReference>
<dbReference type="InterPro" id="IPR029063">
    <property type="entry name" value="SAM-dependent_MTases_sf"/>
</dbReference>
<dbReference type="InterPro" id="IPR050390">
    <property type="entry name" value="C5-Methyltransferase"/>
</dbReference>
<sequence length="460" mass="52176">MKKFQFIDLFAGVGGFRLGLEAAGGICVGSAEIDQQAIKVYRQNWPTDRSDHNLGDITTLQQLPAHDLLVGGVPCQPWSIAGKNQAFDDPRGQLWADVIRLVRINQPKAFIFENVKGLIDPRNRLCLESILDSFKALGYQVYYKLLNSFDYGVAQNRDRVFIIGIQQRLGLPDFSFPEYRESEQRLYDILDNLQTPSIIPESLPIQRNLFGERIEVGFNKLTPRGAFNDFFILNDIRNGPTSIHSWEIYATTEREKQICTTIMRNRRNPRYGDCDGNPMSYQAIAELVVDLAESELQALVQKRILRQYEDAKYEFFNRRLSGGIDGTYRIFLPHARFFGTLTARGMHDEIAEISVSGSTAEEYKQNFIQQILIPKRHRPITVNEAARIQGFPTTFKFHSNQSANFRLIGNSVAPPVIMALGKALQMINLFEAELHNTPITARKSGRCDVVVGRNYGSMAS</sequence>
<dbReference type="Gene3D" id="3.40.50.150">
    <property type="entry name" value="Vaccinia Virus protein VP39"/>
    <property type="match status" value="1"/>
</dbReference>
<comment type="caution">
    <text evidence="8">The sequence shown here is derived from an EMBL/GenBank/DDBJ whole genome shotgun (WGS) entry which is preliminary data.</text>
</comment>
<dbReference type="PANTHER" id="PTHR10629:SF52">
    <property type="entry name" value="DNA (CYTOSINE-5)-METHYLTRANSFERASE 1"/>
    <property type="match status" value="1"/>
</dbReference>
<feature type="active site" evidence="5">
    <location>
        <position position="75"/>
    </location>
</feature>